<comment type="caution">
    <text evidence="3">The sequence shown here is derived from an EMBL/GenBank/DDBJ whole genome shotgun (WGS) entry which is preliminary data.</text>
</comment>
<feature type="region of interest" description="Disordered" evidence="1">
    <location>
        <begin position="39"/>
        <end position="76"/>
    </location>
</feature>
<keyword evidence="4" id="KW-1185">Reference proteome</keyword>
<keyword evidence="2" id="KW-0732">Signal</keyword>
<evidence type="ECO:0000313" key="3">
    <source>
        <dbReference type="EMBL" id="KUN04882.1"/>
    </source>
</evidence>
<protein>
    <recommendedName>
        <fullName evidence="5">Secreted protein</fullName>
    </recommendedName>
</protein>
<accession>A0A101P4Q0</accession>
<evidence type="ECO:0008006" key="5">
    <source>
        <dbReference type="Google" id="ProtNLM"/>
    </source>
</evidence>
<dbReference type="RefSeq" id="WP_067124371.1">
    <property type="nucleotide sequence ID" value="NZ_JBFACD010000020.1"/>
</dbReference>
<dbReference type="Proteomes" id="UP000053127">
    <property type="component" value="Unassembled WGS sequence"/>
</dbReference>
<reference evidence="3 4" key="1">
    <citation type="submission" date="2015-10" db="EMBL/GenBank/DDBJ databases">
        <title>Draft genome sequence of Streptomyces yokosukanensis DSM 40224, type strain for the species Streptomyces yokosukanensis.</title>
        <authorList>
            <person name="Ruckert C."/>
            <person name="Winkler A."/>
            <person name="Kalinowski J."/>
            <person name="Kampfer P."/>
            <person name="Glaeser S."/>
        </authorList>
    </citation>
    <scope>NUCLEOTIDE SEQUENCE [LARGE SCALE GENOMIC DNA]</scope>
    <source>
        <strain evidence="3 4">DSM 40224</strain>
    </source>
</reference>
<evidence type="ECO:0000256" key="2">
    <source>
        <dbReference type="SAM" id="SignalP"/>
    </source>
</evidence>
<sequence length="131" mass="13700">MFRGTTARTRFTLLAVLLLAFQLFAPTGTFAPAYTLGQAQAKAEAGTPSSVPPVREERDSVRTPGRSGAPVGLPHLRDRQRCSASGCAQAHPLIAGRAAGTGPSHTPGTAHDPASRAFRAHTPAALQVFRC</sequence>
<feature type="region of interest" description="Disordered" evidence="1">
    <location>
        <begin position="96"/>
        <end position="115"/>
    </location>
</feature>
<feature type="chain" id="PRO_5039155733" description="Secreted protein" evidence="2">
    <location>
        <begin position="32"/>
        <end position="131"/>
    </location>
</feature>
<dbReference type="STRING" id="67386.AQI95_18565"/>
<name>A0A101P4Q0_9ACTN</name>
<dbReference type="AlphaFoldDB" id="A0A101P4Q0"/>
<dbReference type="OrthoDB" id="4337596at2"/>
<gene>
    <name evidence="3" type="ORF">AQI95_18565</name>
</gene>
<proteinExistence type="predicted"/>
<feature type="signal peptide" evidence="2">
    <location>
        <begin position="1"/>
        <end position="31"/>
    </location>
</feature>
<evidence type="ECO:0000313" key="4">
    <source>
        <dbReference type="Proteomes" id="UP000053127"/>
    </source>
</evidence>
<organism evidence="3 4">
    <name type="scientific">Streptomyces yokosukanensis</name>
    <dbReference type="NCBI Taxonomy" id="67386"/>
    <lineage>
        <taxon>Bacteria</taxon>
        <taxon>Bacillati</taxon>
        <taxon>Actinomycetota</taxon>
        <taxon>Actinomycetes</taxon>
        <taxon>Kitasatosporales</taxon>
        <taxon>Streptomycetaceae</taxon>
        <taxon>Streptomyces</taxon>
    </lineage>
</organism>
<dbReference type="EMBL" id="LMWN01000024">
    <property type="protein sequence ID" value="KUN04882.1"/>
    <property type="molecule type" value="Genomic_DNA"/>
</dbReference>
<evidence type="ECO:0000256" key="1">
    <source>
        <dbReference type="SAM" id="MobiDB-lite"/>
    </source>
</evidence>